<dbReference type="KEGG" id="pbk:Back11_57450"/>
<proteinExistence type="predicted"/>
<sequence length="155" mass="17959">MKIETKKLIFAGVINIVTTMILNFAFYTYLGDYYWIPWSGDEGLRYLWVYGGTSTLFFGLSFVSFMMYQYREVSNITYFLNVPLPLYNLLGTFAPIYDGRLIRTQLGWIFCPILYAIIISAFLSALLSYFFSPGSRVDACLSKSFHLLCRFRKVA</sequence>
<dbReference type="RefSeq" id="WP_125664574.1">
    <property type="nucleotide sequence ID" value="NZ_AP019308.1"/>
</dbReference>
<organism evidence="1 2">
    <name type="scientific">Paenibacillus baekrokdamisoli</name>
    <dbReference type="NCBI Taxonomy" id="1712516"/>
    <lineage>
        <taxon>Bacteria</taxon>
        <taxon>Bacillati</taxon>
        <taxon>Bacillota</taxon>
        <taxon>Bacilli</taxon>
        <taxon>Bacillales</taxon>
        <taxon>Paenibacillaceae</taxon>
        <taxon>Paenibacillus</taxon>
    </lineage>
</organism>
<gene>
    <name evidence="1" type="ORF">Back11_57450</name>
</gene>
<name>A0A3G9IZR8_9BACL</name>
<protein>
    <submittedName>
        <fullName evidence="1">Uncharacterized protein</fullName>
    </submittedName>
</protein>
<dbReference type="AlphaFoldDB" id="A0A3G9IZR8"/>
<evidence type="ECO:0000313" key="1">
    <source>
        <dbReference type="EMBL" id="BBH24400.1"/>
    </source>
</evidence>
<dbReference type="Proteomes" id="UP000275368">
    <property type="component" value="Chromosome"/>
</dbReference>
<dbReference type="EMBL" id="AP019308">
    <property type="protein sequence ID" value="BBH24400.1"/>
    <property type="molecule type" value="Genomic_DNA"/>
</dbReference>
<reference evidence="1 2" key="1">
    <citation type="submission" date="2018-11" db="EMBL/GenBank/DDBJ databases">
        <title>Complete genome sequence of Paenibacillus baekrokdamisoli strain KCTC 33723.</title>
        <authorList>
            <person name="Kang S.W."/>
            <person name="Lee K.C."/>
            <person name="Kim K.K."/>
            <person name="Kim J.S."/>
            <person name="Kim D.S."/>
            <person name="Ko S.H."/>
            <person name="Yang S.H."/>
            <person name="Lee J.S."/>
        </authorList>
    </citation>
    <scope>NUCLEOTIDE SEQUENCE [LARGE SCALE GENOMIC DNA]</scope>
    <source>
        <strain evidence="1 2">KCTC 33723</strain>
    </source>
</reference>
<keyword evidence="2" id="KW-1185">Reference proteome</keyword>
<accession>A0A3G9IZR8</accession>
<evidence type="ECO:0000313" key="2">
    <source>
        <dbReference type="Proteomes" id="UP000275368"/>
    </source>
</evidence>